<keyword evidence="1" id="KW-0433">Leucine-rich repeat</keyword>
<dbReference type="EMBL" id="VDMD01000020">
    <property type="protein sequence ID" value="TRM60734.1"/>
    <property type="molecule type" value="Genomic_DNA"/>
</dbReference>
<feature type="compositionally biased region" description="Polar residues" evidence="3">
    <location>
        <begin position="1"/>
        <end position="11"/>
    </location>
</feature>
<accession>A0A550C7G3</accession>
<dbReference type="SMART" id="SM00369">
    <property type="entry name" value="LRR_TYP"/>
    <property type="match status" value="3"/>
</dbReference>
<dbReference type="PANTHER" id="PTHR48051">
    <property type="match status" value="1"/>
</dbReference>
<gene>
    <name evidence="4" type="ORF">BD626DRAFT_121331</name>
</gene>
<dbReference type="STRING" id="97359.A0A550C7G3"/>
<feature type="compositionally biased region" description="Low complexity" evidence="3">
    <location>
        <begin position="19"/>
        <end position="40"/>
    </location>
</feature>
<feature type="compositionally biased region" description="Gly residues" evidence="3">
    <location>
        <begin position="528"/>
        <end position="537"/>
    </location>
</feature>
<feature type="compositionally biased region" description="Polar residues" evidence="3">
    <location>
        <begin position="509"/>
        <end position="518"/>
    </location>
</feature>
<dbReference type="Pfam" id="PF00560">
    <property type="entry name" value="LRR_1"/>
    <property type="match status" value="1"/>
</dbReference>
<dbReference type="AlphaFoldDB" id="A0A550C7G3"/>
<evidence type="ECO:0000313" key="4">
    <source>
        <dbReference type="EMBL" id="TRM60734.1"/>
    </source>
</evidence>
<evidence type="ECO:0000256" key="1">
    <source>
        <dbReference type="ARBA" id="ARBA00022614"/>
    </source>
</evidence>
<dbReference type="Pfam" id="PF13855">
    <property type="entry name" value="LRR_8"/>
    <property type="match status" value="1"/>
</dbReference>
<dbReference type="GO" id="GO:0005737">
    <property type="term" value="C:cytoplasm"/>
    <property type="evidence" value="ECO:0007669"/>
    <property type="project" value="TreeGrafter"/>
</dbReference>
<feature type="region of interest" description="Disordered" evidence="3">
    <location>
        <begin position="524"/>
        <end position="588"/>
    </location>
</feature>
<keyword evidence="5" id="KW-1185">Reference proteome</keyword>
<feature type="compositionally biased region" description="Pro residues" evidence="3">
    <location>
        <begin position="212"/>
        <end position="221"/>
    </location>
</feature>
<dbReference type="SUPFAM" id="SSF52058">
    <property type="entry name" value="L domain-like"/>
    <property type="match status" value="1"/>
</dbReference>
<comment type="caution">
    <text evidence="4">The sequence shown here is derived from an EMBL/GenBank/DDBJ whole genome shotgun (WGS) entry which is preliminary data.</text>
</comment>
<dbReference type="PROSITE" id="PS51450">
    <property type="entry name" value="LRR"/>
    <property type="match status" value="1"/>
</dbReference>
<proteinExistence type="predicted"/>
<evidence type="ECO:0000256" key="3">
    <source>
        <dbReference type="SAM" id="MobiDB-lite"/>
    </source>
</evidence>
<dbReference type="InterPro" id="IPR032675">
    <property type="entry name" value="LRR_dom_sf"/>
</dbReference>
<protein>
    <recommendedName>
        <fullName evidence="6">Leucine-rich repeat-containing protein 40</fullName>
    </recommendedName>
</protein>
<feature type="compositionally biased region" description="Polar residues" evidence="3">
    <location>
        <begin position="579"/>
        <end position="588"/>
    </location>
</feature>
<feature type="compositionally biased region" description="Polar residues" evidence="3">
    <location>
        <begin position="42"/>
        <end position="64"/>
    </location>
</feature>
<dbReference type="Proteomes" id="UP000320762">
    <property type="component" value="Unassembled WGS sequence"/>
</dbReference>
<reference evidence="4 5" key="1">
    <citation type="journal article" date="2019" name="New Phytol.">
        <title>Comparative genomics reveals unique wood-decay strategies and fruiting body development in the Schizophyllaceae.</title>
        <authorList>
            <person name="Almasi E."/>
            <person name="Sahu N."/>
            <person name="Krizsan K."/>
            <person name="Balint B."/>
            <person name="Kovacs G.M."/>
            <person name="Kiss B."/>
            <person name="Cseklye J."/>
            <person name="Drula E."/>
            <person name="Henrissat B."/>
            <person name="Nagy I."/>
            <person name="Chovatia M."/>
            <person name="Adam C."/>
            <person name="LaButti K."/>
            <person name="Lipzen A."/>
            <person name="Riley R."/>
            <person name="Grigoriev I.V."/>
            <person name="Nagy L.G."/>
        </authorList>
    </citation>
    <scope>NUCLEOTIDE SEQUENCE [LARGE SCALE GENOMIC DNA]</scope>
    <source>
        <strain evidence="4 5">NL-1724</strain>
    </source>
</reference>
<dbReference type="InterPro" id="IPR050216">
    <property type="entry name" value="LRR_domain-containing"/>
</dbReference>
<dbReference type="Gene3D" id="3.80.10.10">
    <property type="entry name" value="Ribonuclease Inhibitor"/>
    <property type="match status" value="2"/>
</dbReference>
<dbReference type="InterPro" id="IPR001611">
    <property type="entry name" value="Leu-rich_rpt"/>
</dbReference>
<dbReference type="OrthoDB" id="1517790at2759"/>
<sequence length="588" mass="63423">MSRIPQPSSRGHTLKVDPPSRTTPSRSRTNSSVGSSSPRTPKTPNTPGKPSSSNTLAAPSTRLRTISKPAPSVKATAPNRSPTPGKASTFPRRVATPAKPAVRAPSPLKDASRSTTPQLSIREQIALKRAEAKKAQRSVAASPSDTLEDAVPDAQPVVEEDILGRLSLRETIERARTTGALNIVARSLPCIPSALFEIHLGITPDPLKSVPDEPPLPPAPPKKGTSSPAWFDAQDLQVLKAFNNDIVEIQSEISLFGSLKVLDIHGNKLTELPADICDLMVLSTLDVSHNSLVKLPPDLFSLPELTVLNVSHNALTSLHFNEPFAPGYRPAKRSENDSVIICDIPRSTVPLPRLVTLDASHNKLAAGSVDLPLPSTLIKIDLSSNPVGSDQPCRTLLSAAARLHKLKELHFAQADLGDEVFTDNVFPPGSFPSLQLFDLRETRANLEAVKASLVQLKQELSFDFILEDPPEGVTRVLVGKQVIREAWEIEAEQRRKARTAHLAQPAEPEQQTKWQACSQARDCQGSLGVRGGPGTADGGRTPARPREGSGGEGEGEGEGEEGRRGQTGATWRESRSTRRNTTMIVRRH</sequence>
<evidence type="ECO:0000313" key="5">
    <source>
        <dbReference type="Proteomes" id="UP000320762"/>
    </source>
</evidence>
<evidence type="ECO:0008006" key="6">
    <source>
        <dbReference type="Google" id="ProtNLM"/>
    </source>
</evidence>
<feature type="region of interest" description="Disordered" evidence="3">
    <location>
        <begin position="1"/>
        <end position="119"/>
    </location>
</feature>
<evidence type="ECO:0000256" key="2">
    <source>
        <dbReference type="ARBA" id="ARBA00022737"/>
    </source>
</evidence>
<name>A0A550C7G3_9AGAR</name>
<keyword evidence="2" id="KW-0677">Repeat</keyword>
<organism evidence="4 5">
    <name type="scientific">Schizophyllum amplum</name>
    <dbReference type="NCBI Taxonomy" id="97359"/>
    <lineage>
        <taxon>Eukaryota</taxon>
        <taxon>Fungi</taxon>
        <taxon>Dikarya</taxon>
        <taxon>Basidiomycota</taxon>
        <taxon>Agaricomycotina</taxon>
        <taxon>Agaricomycetes</taxon>
        <taxon>Agaricomycetidae</taxon>
        <taxon>Agaricales</taxon>
        <taxon>Schizophyllaceae</taxon>
        <taxon>Schizophyllum</taxon>
    </lineage>
</organism>
<dbReference type="PANTHER" id="PTHR48051:SF1">
    <property type="entry name" value="RAS SUPPRESSOR PROTEIN 1"/>
    <property type="match status" value="1"/>
</dbReference>
<feature type="region of interest" description="Disordered" evidence="3">
    <location>
        <begin position="500"/>
        <end position="519"/>
    </location>
</feature>
<dbReference type="InterPro" id="IPR003591">
    <property type="entry name" value="Leu-rich_rpt_typical-subtyp"/>
</dbReference>
<feature type="region of interest" description="Disordered" evidence="3">
    <location>
        <begin position="207"/>
        <end position="227"/>
    </location>
</feature>